<name>A6HBB3_RAT</name>
<dbReference type="AlphaFoldDB" id="A6HBB3"/>
<keyword evidence="1" id="KW-0472">Membrane</keyword>
<dbReference type="RGD" id="628877">
    <property type="gene designation" value="Sostdc1"/>
</dbReference>
<feature type="transmembrane region" description="Helical" evidence="1">
    <location>
        <begin position="6"/>
        <end position="25"/>
    </location>
</feature>
<evidence type="ECO:0000313" key="2">
    <source>
        <dbReference type="EMBL" id="EDM03318.1"/>
    </source>
</evidence>
<evidence type="ECO:0000313" key="3">
    <source>
        <dbReference type="Proteomes" id="UP000234681"/>
    </source>
</evidence>
<accession>A6HBB3</accession>
<dbReference type="EMBL" id="CH473947">
    <property type="protein sequence ID" value="EDM03318.1"/>
    <property type="molecule type" value="Genomic_DNA"/>
</dbReference>
<organism evidence="2 3">
    <name type="scientific">Rattus norvegicus</name>
    <name type="common">Rat</name>
    <dbReference type="NCBI Taxonomy" id="10116"/>
    <lineage>
        <taxon>Eukaryota</taxon>
        <taxon>Metazoa</taxon>
        <taxon>Chordata</taxon>
        <taxon>Craniata</taxon>
        <taxon>Vertebrata</taxon>
        <taxon>Euteleostomi</taxon>
        <taxon>Mammalia</taxon>
        <taxon>Eutheria</taxon>
        <taxon>Euarchontoglires</taxon>
        <taxon>Glires</taxon>
        <taxon>Rodentia</taxon>
        <taxon>Myomorpha</taxon>
        <taxon>Muroidea</taxon>
        <taxon>Muridae</taxon>
        <taxon>Murinae</taxon>
        <taxon>Rattus</taxon>
    </lineage>
</organism>
<proteinExistence type="predicted"/>
<gene>
    <name evidence="2 4" type="primary">Sostdc1</name>
    <name evidence="2" type="ORF">rCG_62094</name>
</gene>
<keyword evidence="1" id="KW-1133">Transmembrane helix</keyword>
<keyword evidence="1" id="KW-0812">Transmembrane</keyword>
<protein>
    <submittedName>
        <fullName evidence="2">Sclerostin domain containing 1, isoform CRA_b</fullName>
    </submittedName>
</protein>
<reference evidence="3" key="1">
    <citation type="submission" date="2005-09" db="EMBL/GenBank/DDBJ databases">
        <authorList>
            <person name="Mural R.J."/>
            <person name="Li P.W."/>
            <person name="Adams M.D."/>
            <person name="Amanatides P.G."/>
            <person name="Baden-Tillson H."/>
            <person name="Barnstead M."/>
            <person name="Chin S.H."/>
            <person name="Dew I."/>
            <person name="Evans C.A."/>
            <person name="Ferriera S."/>
            <person name="Flanigan M."/>
            <person name="Fosler C."/>
            <person name="Glodek A."/>
            <person name="Gu Z."/>
            <person name="Holt R.A."/>
            <person name="Jennings D."/>
            <person name="Kraft C.L."/>
            <person name="Lu F."/>
            <person name="Nguyen T."/>
            <person name="Nusskern D.R."/>
            <person name="Pfannkoch C.M."/>
            <person name="Sitter C."/>
            <person name="Sutton G.G."/>
            <person name="Venter J.C."/>
            <person name="Wang Z."/>
            <person name="Woodage T."/>
            <person name="Zheng X.H."/>
            <person name="Zhong F."/>
        </authorList>
    </citation>
    <scope>NUCLEOTIDE SEQUENCE [LARGE SCALE GENOMIC DNA]</scope>
    <source>
        <strain>BN</strain>
        <strain evidence="3">Sprague-Dawley</strain>
    </source>
</reference>
<evidence type="ECO:0000256" key="1">
    <source>
        <dbReference type="SAM" id="Phobius"/>
    </source>
</evidence>
<sequence length="41" mass="4987">MLLFNELAHVIFFPNVNFFYILKLFHVPKYFPIRFVVGLEI</sequence>
<evidence type="ECO:0000313" key="4">
    <source>
        <dbReference type="RGD" id="628877"/>
    </source>
</evidence>
<dbReference type="Proteomes" id="UP000234681">
    <property type="component" value="Chromosome 6"/>
</dbReference>